<dbReference type="EMBL" id="REGN01006856">
    <property type="protein sequence ID" value="RNA08102.1"/>
    <property type="molecule type" value="Genomic_DNA"/>
</dbReference>
<evidence type="ECO:0000313" key="1">
    <source>
        <dbReference type="EMBL" id="RNA08102.1"/>
    </source>
</evidence>
<keyword evidence="2" id="KW-1185">Reference proteome</keyword>
<proteinExistence type="predicted"/>
<dbReference type="Proteomes" id="UP000276133">
    <property type="component" value="Unassembled WGS sequence"/>
</dbReference>
<organism evidence="1 2">
    <name type="scientific">Brachionus plicatilis</name>
    <name type="common">Marine rotifer</name>
    <name type="synonym">Brachionus muelleri</name>
    <dbReference type="NCBI Taxonomy" id="10195"/>
    <lineage>
        <taxon>Eukaryota</taxon>
        <taxon>Metazoa</taxon>
        <taxon>Spiralia</taxon>
        <taxon>Gnathifera</taxon>
        <taxon>Rotifera</taxon>
        <taxon>Eurotatoria</taxon>
        <taxon>Monogononta</taxon>
        <taxon>Pseudotrocha</taxon>
        <taxon>Ploima</taxon>
        <taxon>Brachionidae</taxon>
        <taxon>Brachionus</taxon>
    </lineage>
</organism>
<reference evidence="1 2" key="1">
    <citation type="journal article" date="2018" name="Sci. Rep.">
        <title>Genomic signatures of local adaptation to the degree of environmental predictability in rotifers.</title>
        <authorList>
            <person name="Franch-Gras L."/>
            <person name="Hahn C."/>
            <person name="Garcia-Roger E.M."/>
            <person name="Carmona M.J."/>
            <person name="Serra M."/>
            <person name="Gomez A."/>
        </authorList>
    </citation>
    <scope>NUCLEOTIDE SEQUENCE [LARGE SCALE GENOMIC DNA]</scope>
    <source>
        <strain evidence="1">HYR1</strain>
    </source>
</reference>
<name>A0A3M7QA61_BRAPC</name>
<dbReference type="AlphaFoldDB" id="A0A3M7QA61"/>
<evidence type="ECO:0000313" key="2">
    <source>
        <dbReference type="Proteomes" id="UP000276133"/>
    </source>
</evidence>
<accession>A0A3M7QA61</accession>
<gene>
    <name evidence="1" type="ORF">BpHYR1_046093</name>
</gene>
<protein>
    <submittedName>
        <fullName evidence="1">Uncharacterized protein</fullName>
    </submittedName>
</protein>
<comment type="caution">
    <text evidence="1">The sequence shown here is derived from an EMBL/GenBank/DDBJ whole genome shotgun (WGS) entry which is preliminary data.</text>
</comment>
<sequence>MITFFVIKENYRKLLNPEHHCTTISISRDKLFPTFKKLFTTYKNFLTQITIKHIFFVPNSKENNSYTLNQITGKPISG</sequence>